<reference evidence="2" key="2">
    <citation type="submission" date="2019-01" db="EMBL/GenBank/DDBJ databases">
        <authorList>
            <consortium name="NCBI Pathogen Detection Project"/>
        </authorList>
    </citation>
    <scope>NUCLEOTIDE SEQUENCE</scope>
    <source>
        <strain evidence="2">P125109</strain>
    </source>
</reference>
<accession>A0A725K4M0</accession>
<name>A0A725K4M0_SALEP</name>
<gene>
    <name evidence="1" type="ORF">G2712_24800</name>
    <name evidence="2" type="ORF">G2816_23245</name>
</gene>
<dbReference type="EMBL" id="DAAQOY010000046">
    <property type="protein sequence ID" value="HAE0259439.1"/>
    <property type="molecule type" value="Genomic_DNA"/>
</dbReference>
<proteinExistence type="predicted"/>
<protein>
    <submittedName>
        <fullName evidence="2">Uncharacterized protein</fullName>
    </submittedName>
</protein>
<dbReference type="AlphaFoldDB" id="A0A725K4M0"/>
<evidence type="ECO:0000313" key="1">
    <source>
        <dbReference type="EMBL" id="HAE0259439.1"/>
    </source>
</evidence>
<reference evidence="2" key="1">
    <citation type="journal article" date="2018" name="Genome Biol.">
        <title>SKESA: strategic k-mer extension for scrupulous assemblies.</title>
        <authorList>
            <person name="Souvorov A."/>
            <person name="Agarwala R."/>
            <person name="Lipman D.J."/>
        </authorList>
    </citation>
    <scope>NUCLEOTIDE SEQUENCE</scope>
    <source>
        <strain evidence="2">P125109</strain>
    </source>
</reference>
<organism evidence="2">
    <name type="scientific">Salmonella enteritidis PT4 (strain P125109)</name>
    <dbReference type="NCBI Taxonomy" id="550537"/>
    <lineage>
        <taxon>Bacteria</taxon>
        <taxon>Pseudomonadati</taxon>
        <taxon>Pseudomonadota</taxon>
        <taxon>Gammaproteobacteria</taxon>
        <taxon>Enterobacterales</taxon>
        <taxon>Enterobacteriaceae</taxon>
        <taxon>Salmonella</taxon>
    </lineage>
</organism>
<evidence type="ECO:0000313" key="2">
    <source>
        <dbReference type="EMBL" id="HAE0746520.1"/>
    </source>
</evidence>
<sequence length="64" mass="7037">MDKDTDWRGAALQMRSDNMDAIAMAQVDAEVYGSGWIKVDVNGSLTRINPIDIVITIKALNKAE</sequence>
<dbReference type="EMBL" id="DAAQTA010000075">
    <property type="protein sequence ID" value="HAE0746520.1"/>
    <property type="molecule type" value="Genomic_DNA"/>
</dbReference>
<comment type="caution">
    <text evidence="2">The sequence shown here is derived from an EMBL/GenBank/DDBJ whole genome shotgun (WGS) entry which is preliminary data.</text>
</comment>